<keyword evidence="4" id="KW-1185">Reference proteome</keyword>
<comment type="caution">
    <text evidence="2">The sequence shown here is derived from an EMBL/GenBank/DDBJ whole genome shotgun (WGS) entry which is preliminary data.</text>
</comment>
<feature type="region of interest" description="Disordered" evidence="1">
    <location>
        <begin position="31"/>
        <end position="89"/>
    </location>
</feature>
<evidence type="ECO:0000313" key="2">
    <source>
        <dbReference type="EMBL" id="CAI4000817.1"/>
    </source>
</evidence>
<feature type="compositionally biased region" description="Basic and acidic residues" evidence="1">
    <location>
        <begin position="309"/>
        <end position="328"/>
    </location>
</feature>
<feature type="compositionally biased region" description="Basic and acidic residues" evidence="1">
    <location>
        <begin position="271"/>
        <end position="289"/>
    </location>
</feature>
<proteinExistence type="predicted"/>
<reference evidence="3" key="2">
    <citation type="submission" date="2024-04" db="EMBL/GenBank/DDBJ databases">
        <authorList>
            <person name="Chen Y."/>
            <person name="Shah S."/>
            <person name="Dougan E. K."/>
            <person name="Thang M."/>
            <person name="Chan C."/>
        </authorList>
    </citation>
    <scope>NUCLEOTIDE SEQUENCE [LARGE SCALE GENOMIC DNA]</scope>
</reference>
<protein>
    <submittedName>
        <fullName evidence="2">Uncharacterized protein</fullName>
    </submittedName>
</protein>
<sequence length="494" mass="53077">MSIQTGWQQILKGMMASGDRQELQFAPLEQKFVPSFSDSEEVDDAAEEDGKKRESQSQDDAAHAAKRVKTEKAASTQDPSTAVKGEDDEVQEVEKSFVEALEEEVEHFLQERDQEAVSGSPSFLSDNEEVKEVRPTVKVVLLRGKGLVTLENVVQYALYKAGLYKYYVDRCVGKTLEALDFEELTALIEQAKKHSQLISFMKQTHQREDVPPDWIRCFGSAEETAGDELRFFVMWLAYDSLDAMDGKDAESALEKAGAPSGTSGPEVGSIEPKESIEKSEVAKDGKNCTDAEAALEKAGAPSGPEVSEAEPKESIEKSEVAKDGKNSTDAEAALEKAGAPSGTSGPEVSEAANVEEMKGSIEPKEKSNVAHDPEATVLAQPDAPKEASTVEVQADASLTSPSAAASLEKETCKGSDSEATIADEATGVQSQRPVSSELEAGPAMEVQRDVAPKEPEPAESSAPVNPKKMEKEEGEKKEGAHPGRSHLAFGEQGQ</sequence>
<feature type="compositionally biased region" description="Basic and acidic residues" evidence="1">
    <location>
        <begin position="48"/>
        <end position="72"/>
    </location>
</feature>
<feature type="compositionally biased region" description="Basic and acidic residues" evidence="1">
    <location>
        <begin position="446"/>
        <end position="456"/>
    </location>
</feature>
<dbReference type="EMBL" id="CAMXCT010002844">
    <property type="protein sequence ID" value="CAI4000817.1"/>
    <property type="molecule type" value="Genomic_DNA"/>
</dbReference>
<evidence type="ECO:0000313" key="3">
    <source>
        <dbReference type="EMBL" id="CAL1154192.1"/>
    </source>
</evidence>
<dbReference type="AlphaFoldDB" id="A0A9P1CY62"/>
<gene>
    <name evidence="2" type="ORF">C1SCF055_LOCUS26907</name>
</gene>
<feature type="compositionally biased region" description="Basic and acidic residues" evidence="1">
    <location>
        <begin position="467"/>
        <end position="481"/>
    </location>
</feature>
<feature type="compositionally biased region" description="Acidic residues" evidence="1">
    <location>
        <begin position="38"/>
        <end position="47"/>
    </location>
</feature>
<feature type="compositionally biased region" description="Low complexity" evidence="1">
    <location>
        <begin position="394"/>
        <end position="406"/>
    </location>
</feature>
<dbReference type="EMBL" id="CAMXCT020002844">
    <property type="protein sequence ID" value="CAL1154192.1"/>
    <property type="molecule type" value="Genomic_DNA"/>
</dbReference>
<accession>A0A9P1CY62</accession>
<name>A0A9P1CY62_9DINO</name>
<dbReference type="Proteomes" id="UP001152797">
    <property type="component" value="Unassembled WGS sequence"/>
</dbReference>
<reference evidence="2" key="1">
    <citation type="submission" date="2022-10" db="EMBL/GenBank/DDBJ databases">
        <authorList>
            <person name="Chen Y."/>
            <person name="Dougan E. K."/>
            <person name="Chan C."/>
            <person name="Rhodes N."/>
            <person name="Thang M."/>
        </authorList>
    </citation>
    <scope>NUCLEOTIDE SEQUENCE</scope>
</reference>
<organism evidence="2">
    <name type="scientific">Cladocopium goreaui</name>
    <dbReference type="NCBI Taxonomy" id="2562237"/>
    <lineage>
        <taxon>Eukaryota</taxon>
        <taxon>Sar</taxon>
        <taxon>Alveolata</taxon>
        <taxon>Dinophyceae</taxon>
        <taxon>Suessiales</taxon>
        <taxon>Symbiodiniaceae</taxon>
        <taxon>Cladocopium</taxon>
    </lineage>
</organism>
<feature type="compositionally biased region" description="Basic and acidic residues" evidence="1">
    <location>
        <begin position="407"/>
        <end position="416"/>
    </location>
</feature>
<feature type="region of interest" description="Disordered" evidence="1">
    <location>
        <begin position="250"/>
        <end position="494"/>
    </location>
</feature>
<dbReference type="EMBL" id="CAMXCT030002844">
    <property type="protein sequence ID" value="CAL4788129.1"/>
    <property type="molecule type" value="Genomic_DNA"/>
</dbReference>
<feature type="compositionally biased region" description="Basic and acidic residues" evidence="1">
    <location>
        <begin position="355"/>
        <end position="374"/>
    </location>
</feature>
<evidence type="ECO:0000313" key="4">
    <source>
        <dbReference type="Proteomes" id="UP001152797"/>
    </source>
</evidence>
<evidence type="ECO:0000256" key="1">
    <source>
        <dbReference type="SAM" id="MobiDB-lite"/>
    </source>
</evidence>